<accession>A0A6A7A7J7</accession>
<evidence type="ECO:0000259" key="1">
    <source>
        <dbReference type="Pfam" id="PF24864"/>
    </source>
</evidence>
<gene>
    <name evidence="2" type="ORF">CC86DRAFT_187354</name>
</gene>
<dbReference type="InterPro" id="IPR056632">
    <property type="entry name" value="DUF7730"/>
</dbReference>
<keyword evidence="3" id="KW-1185">Reference proteome</keyword>
<dbReference type="Proteomes" id="UP000799424">
    <property type="component" value="Unassembled WGS sequence"/>
</dbReference>
<evidence type="ECO:0000313" key="3">
    <source>
        <dbReference type="Proteomes" id="UP000799424"/>
    </source>
</evidence>
<dbReference type="EMBL" id="MU006221">
    <property type="protein sequence ID" value="KAF2829260.1"/>
    <property type="molecule type" value="Genomic_DNA"/>
</dbReference>
<protein>
    <recommendedName>
        <fullName evidence="1">DUF7730 domain-containing protein</fullName>
    </recommendedName>
</protein>
<sequence>MEESDYSSYVEVVKQLYQASTFVCLHNTVLDDFCSTTFPTHLSLICSLHIHFQFRELDHAPVSYKKIFEFPAPWDERTFQHITEMMCHQLPNLRTLSVFLQGPLKSLSAYAKITYSLMKATQELESLDFMTVRLPQPAPDRTVAEAWLERTRANWQKFETQKRHLSHNTTACASRMHRARYGGSGYRG</sequence>
<proteinExistence type="predicted"/>
<evidence type="ECO:0000313" key="2">
    <source>
        <dbReference type="EMBL" id="KAF2829260.1"/>
    </source>
</evidence>
<dbReference type="AlphaFoldDB" id="A0A6A7A7J7"/>
<name>A0A6A7A7J7_9PLEO</name>
<dbReference type="OrthoDB" id="4757095at2759"/>
<reference evidence="2" key="1">
    <citation type="journal article" date="2020" name="Stud. Mycol.">
        <title>101 Dothideomycetes genomes: a test case for predicting lifestyles and emergence of pathogens.</title>
        <authorList>
            <person name="Haridas S."/>
            <person name="Albert R."/>
            <person name="Binder M."/>
            <person name="Bloem J."/>
            <person name="Labutti K."/>
            <person name="Salamov A."/>
            <person name="Andreopoulos B."/>
            <person name="Baker S."/>
            <person name="Barry K."/>
            <person name="Bills G."/>
            <person name="Bluhm B."/>
            <person name="Cannon C."/>
            <person name="Castanera R."/>
            <person name="Culley D."/>
            <person name="Daum C."/>
            <person name="Ezra D."/>
            <person name="Gonzalez J."/>
            <person name="Henrissat B."/>
            <person name="Kuo A."/>
            <person name="Liang C."/>
            <person name="Lipzen A."/>
            <person name="Lutzoni F."/>
            <person name="Magnuson J."/>
            <person name="Mondo S."/>
            <person name="Nolan M."/>
            <person name="Ohm R."/>
            <person name="Pangilinan J."/>
            <person name="Park H.-J."/>
            <person name="Ramirez L."/>
            <person name="Alfaro M."/>
            <person name="Sun H."/>
            <person name="Tritt A."/>
            <person name="Yoshinaga Y."/>
            <person name="Zwiers L.-H."/>
            <person name="Turgeon B."/>
            <person name="Goodwin S."/>
            <person name="Spatafora J."/>
            <person name="Crous P."/>
            <person name="Grigoriev I."/>
        </authorList>
    </citation>
    <scope>NUCLEOTIDE SEQUENCE</scope>
    <source>
        <strain evidence="2">CBS 113818</strain>
    </source>
</reference>
<feature type="domain" description="DUF7730" evidence="1">
    <location>
        <begin position="9"/>
        <end position="143"/>
    </location>
</feature>
<dbReference type="Pfam" id="PF24864">
    <property type="entry name" value="DUF7730"/>
    <property type="match status" value="1"/>
</dbReference>
<organism evidence="2 3">
    <name type="scientific">Ophiobolus disseminans</name>
    <dbReference type="NCBI Taxonomy" id="1469910"/>
    <lineage>
        <taxon>Eukaryota</taxon>
        <taxon>Fungi</taxon>
        <taxon>Dikarya</taxon>
        <taxon>Ascomycota</taxon>
        <taxon>Pezizomycotina</taxon>
        <taxon>Dothideomycetes</taxon>
        <taxon>Pleosporomycetidae</taxon>
        <taxon>Pleosporales</taxon>
        <taxon>Pleosporineae</taxon>
        <taxon>Phaeosphaeriaceae</taxon>
        <taxon>Ophiobolus</taxon>
    </lineage>
</organism>